<sequence>MNVFWSIGIYPHQIPNAASKYLSGHLYSSLFGMENHKWCRGNLANPKSEAVAVVVVVMNSEPLRQVSD</sequence>
<keyword evidence="2" id="KW-1185">Reference proteome</keyword>
<reference evidence="2" key="1">
    <citation type="submission" date="2011-07" db="EMBL/GenBank/DDBJ databases">
        <authorList>
            <consortium name="Caenorhabditis brenneri Sequencing and Analysis Consortium"/>
            <person name="Wilson R.K."/>
        </authorList>
    </citation>
    <scope>NUCLEOTIDE SEQUENCE [LARGE SCALE GENOMIC DNA]</scope>
    <source>
        <strain evidence="2">PB2801</strain>
    </source>
</reference>
<accession>G0MBL8</accession>
<name>G0MBL8_CAEBE</name>
<proteinExistence type="predicted"/>
<dbReference type="AlphaFoldDB" id="G0MBL8"/>
<dbReference type="EMBL" id="GL379788">
    <property type="protein sequence ID" value="EGT40766.1"/>
    <property type="molecule type" value="Genomic_DNA"/>
</dbReference>
<evidence type="ECO:0000313" key="2">
    <source>
        <dbReference type="Proteomes" id="UP000008068"/>
    </source>
</evidence>
<gene>
    <name evidence="1" type="ORF">CAEBREN_19047</name>
</gene>
<dbReference type="Proteomes" id="UP000008068">
    <property type="component" value="Unassembled WGS sequence"/>
</dbReference>
<protein>
    <submittedName>
        <fullName evidence="1">Uncharacterized protein</fullName>
    </submittedName>
</protein>
<dbReference type="InParanoid" id="G0MBL8"/>
<dbReference type="HOGENOM" id="CLU_2796218_0_0_1"/>
<evidence type="ECO:0000313" key="1">
    <source>
        <dbReference type="EMBL" id="EGT40766.1"/>
    </source>
</evidence>
<organism evidence="2">
    <name type="scientific">Caenorhabditis brenneri</name>
    <name type="common">Nematode worm</name>
    <dbReference type="NCBI Taxonomy" id="135651"/>
    <lineage>
        <taxon>Eukaryota</taxon>
        <taxon>Metazoa</taxon>
        <taxon>Ecdysozoa</taxon>
        <taxon>Nematoda</taxon>
        <taxon>Chromadorea</taxon>
        <taxon>Rhabditida</taxon>
        <taxon>Rhabditina</taxon>
        <taxon>Rhabditomorpha</taxon>
        <taxon>Rhabditoidea</taxon>
        <taxon>Rhabditidae</taxon>
        <taxon>Peloderinae</taxon>
        <taxon>Caenorhabditis</taxon>
    </lineage>
</organism>